<reference evidence="1 2" key="1">
    <citation type="submission" date="2014-04" db="EMBL/GenBank/DDBJ databases">
        <authorList>
            <consortium name="DOE Joint Genome Institute"/>
            <person name="Kuo A."/>
            <person name="Tarkka M."/>
            <person name="Buscot F."/>
            <person name="Kohler A."/>
            <person name="Nagy L.G."/>
            <person name="Floudas D."/>
            <person name="Copeland A."/>
            <person name="Barry K.W."/>
            <person name="Cichocki N."/>
            <person name="Veneault-Fourrey C."/>
            <person name="LaButti K."/>
            <person name="Lindquist E.A."/>
            <person name="Lipzen A."/>
            <person name="Lundell T."/>
            <person name="Morin E."/>
            <person name="Murat C."/>
            <person name="Sun H."/>
            <person name="Tunlid A."/>
            <person name="Henrissat B."/>
            <person name="Grigoriev I.V."/>
            <person name="Hibbett D.S."/>
            <person name="Martin F."/>
            <person name="Nordberg H.P."/>
            <person name="Cantor M.N."/>
            <person name="Hua S.X."/>
        </authorList>
    </citation>
    <scope>NUCLEOTIDE SEQUENCE [LARGE SCALE GENOMIC DNA]</scope>
    <source>
        <strain evidence="1 2">F 1598</strain>
    </source>
</reference>
<dbReference type="InParanoid" id="A0A0C3FG44"/>
<gene>
    <name evidence="1" type="ORF">PILCRDRAFT_584199</name>
</gene>
<dbReference type="Proteomes" id="UP000054166">
    <property type="component" value="Unassembled WGS sequence"/>
</dbReference>
<proteinExistence type="predicted"/>
<name>A0A0C3FG44_PILCF</name>
<organism evidence="1 2">
    <name type="scientific">Piloderma croceum (strain F 1598)</name>
    <dbReference type="NCBI Taxonomy" id="765440"/>
    <lineage>
        <taxon>Eukaryota</taxon>
        <taxon>Fungi</taxon>
        <taxon>Dikarya</taxon>
        <taxon>Basidiomycota</taxon>
        <taxon>Agaricomycotina</taxon>
        <taxon>Agaricomycetes</taxon>
        <taxon>Agaricomycetidae</taxon>
        <taxon>Atheliales</taxon>
        <taxon>Atheliaceae</taxon>
        <taxon>Piloderma</taxon>
    </lineage>
</organism>
<evidence type="ECO:0000313" key="2">
    <source>
        <dbReference type="Proteomes" id="UP000054166"/>
    </source>
</evidence>
<dbReference type="HOGENOM" id="CLU_3125604_0_0_1"/>
<dbReference type="AlphaFoldDB" id="A0A0C3FG44"/>
<evidence type="ECO:0000313" key="1">
    <source>
        <dbReference type="EMBL" id="KIM78789.1"/>
    </source>
</evidence>
<reference evidence="2" key="2">
    <citation type="submission" date="2015-01" db="EMBL/GenBank/DDBJ databases">
        <title>Evolutionary Origins and Diversification of the Mycorrhizal Mutualists.</title>
        <authorList>
            <consortium name="DOE Joint Genome Institute"/>
            <consortium name="Mycorrhizal Genomics Consortium"/>
            <person name="Kohler A."/>
            <person name="Kuo A."/>
            <person name="Nagy L.G."/>
            <person name="Floudas D."/>
            <person name="Copeland A."/>
            <person name="Barry K.W."/>
            <person name="Cichocki N."/>
            <person name="Veneault-Fourrey C."/>
            <person name="LaButti K."/>
            <person name="Lindquist E.A."/>
            <person name="Lipzen A."/>
            <person name="Lundell T."/>
            <person name="Morin E."/>
            <person name="Murat C."/>
            <person name="Riley R."/>
            <person name="Ohm R."/>
            <person name="Sun H."/>
            <person name="Tunlid A."/>
            <person name="Henrissat B."/>
            <person name="Grigoriev I.V."/>
            <person name="Hibbett D.S."/>
            <person name="Martin F."/>
        </authorList>
    </citation>
    <scope>NUCLEOTIDE SEQUENCE [LARGE SCALE GENOMIC DNA]</scope>
    <source>
        <strain evidence="2">F 1598</strain>
    </source>
</reference>
<sequence>MPEGQGLDNSVSSQLAGNDVASLYGVINRDNLRLEFICTGRCESDNQTLE</sequence>
<dbReference type="EMBL" id="KN833014">
    <property type="protein sequence ID" value="KIM78789.1"/>
    <property type="molecule type" value="Genomic_DNA"/>
</dbReference>
<protein>
    <submittedName>
        <fullName evidence="1">Uncharacterized protein</fullName>
    </submittedName>
</protein>
<accession>A0A0C3FG44</accession>
<keyword evidence="2" id="KW-1185">Reference proteome</keyword>